<accession>A0A4Y7JCU8</accession>
<dbReference type="SUPFAM" id="SSF53474">
    <property type="entry name" value="alpha/beta-Hydrolases"/>
    <property type="match status" value="1"/>
</dbReference>
<dbReference type="InterPro" id="IPR006050">
    <property type="entry name" value="DNA_photolyase_N"/>
</dbReference>
<sequence>MAILHWTQPLHFPTAFTSPPLFFSSSISSRTVHCKSTKDNHNNTALVWFKHDLRIDDHPALITASNYRSILPLYIFDRRIVSRFSDETLEIALLALADLRKDLKNHGSNLMIKFGDAEEIIPELVTKVNAVDVFVEEEVEYNLRNMVHSVEQSLSNVSSGPPRIVLWRTPFYDVKSLKELPASYVDFEKLKLAPTSPLECPVLPCCDLDLDWDNVPTVGDLKRYMHENIWKLNQSWTSIKVISAESILRRDQLGRVNTQNHMTEVLEEPNMVEDTDQFNLLNKPTQMEEQEKSVFASRTGNVVGGGTSVVLNALAGYLRYLEDTSKDDWREVHEKLRNAESRTGASFRVLFGSALFLGIISRRRVYYEAIKYEKERNAGFLSPFGYSAETVAAAVDTVSSMEWYWVMALKSQIYNEGLYPIRIWRWNGYVVQYTVVGREGPAILLVHGFGAFLEHFRDNAKCIADAGNRVWAITLLGFGKSEKPNIIYTELIWAQLLRDFVVDVVGEPVHLVGNSIGAYFAAIVAGLWPALVRSVVLMNTAGSIVPSYSSVPLAEERQTSGVSWLGSRILSFYLKMSVGSIVKNCYPSNKGRADDWLINEMLRAASCTNVCCPDRCNQSTRISSLILESIFKFNLSIPLNYLLEPFEGKVLIIQGMKDPLSKSSFILSMFKRHCSGVETKELDAGHCPHDERPEEVNSFICEWVQTFERNLQQC</sequence>
<dbReference type="InterPro" id="IPR014729">
    <property type="entry name" value="Rossmann-like_a/b/a_fold"/>
</dbReference>
<dbReference type="PANTHER" id="PTHR47832">
    <property type="entry name" value="DNA PHOTOLYASE"/>
    <property type="match status" value="1"/>
</dbReference>
<name>A0A4Y7JCU8_PAPSO</name>
<dbReference type="Pfam" id="PF00875">
    <property type="entry name" value="DNA_photolyase"/>
    <property type="match status" value="1"/>
</dbReference>
<evidence type="ECO:0000313" key="2">
    <source>
        <dbReference type="EMBL" id="RZC57872.1"/>
    </source>
</evidence>
<dbReference type="Pfam" id="PF12697">
    <property type="entry name" value="Abhydrolase_6"/>
    <property type="match status" value="1"/>
</dbReference>
<keyword evidence="3" id="KW-1185">Reference proteome</keyword>
<dbReference type="InterPro" id="IPR000073">
    <property type="entry name" value="AB_hydrolase_1"/>
</dbReference>
<dbReference type="InterPro" id="IPR036155">
    <property type="entry name" value="Crypto/Photolyase_N_sf"/>
</dbReference>
<dbReference type="PANTHER" id="PTHR47832:SF1">
    <property type="entry name" value="DNA PHOTOLYASE"/>
    <property type="match status" value="1"/>
</dbReference>
<reference evidence="2 3" key="1">
    <citation type="journal article" date="2018" name="Science">
        <title>The opium poppy genome and morphinan production.</title>
        <authorList>
            <person name="Guo L."/>
            <person name="Winzer T."/>
            <person name="Yang X."/>
            <person name="Li Y."/>
            <person name="Ning Z."/>
            <person name="He Z."/>
            <person name="Teodor R."/>
            <person name="Lu Y."/>
            <person name="Bowser T.A."/>
            <person name="Graham I.A."/>
            <person name="Ye K."/>
        </authorList>
    </citation>
    <scope>NUCLEOTIDE SEQUENCE [LARGE SCALE GENOMIC DNA]</scope>
    <source>
        <strain evidence="3">cv. HN1</strain>
        <tissue evidence="2">Leaves</tissue>
    </source>
</reference>
<gene>
    <name evidence="2" type="ORF">C5167_005163</name>
</gene>
<organism evidence="2 3">
    <name type="scientific">Papaver somniferum</name>
    <name type="common">Opium poppy</name>
    <dbReference type="NCBI Taxonomy" id="3469"/>
    <lineage>
        <taxon>Eukaryota</taxon>
        <taxon>Viridiplantae</taxon>
        <taxon>Streptophyta</taxon>
        <taxon>Embryophyta</taxon>
        <taxon>Tracheophyta</taxon>
        <taxon>Spermatophyta</taxon>
        <taxon>Magnoliopsida</taxon>
        <taxon>Ranunculales</taxon>
        <taxon>Papaveraceae</taxon>
        <taxon>Papaveroideae</taxon>
        <taxon>Papaver</taxon>
    </lineage>
</organism>
<dbReference type="InterPro" id="IPR029058">
    <property type="entry name" value="AB_hydrolase_fold"/>
</dbReference>
<dbReference type="EMBL" id="CM010718">
    <property type="protein sequence ID" value="RZC57872.1"/>
    <property type="molecule type" value="Genomic_DNA"/>
</dbReference>
<protein>
    <recommendedName>
        <fullName evidence="1">Photolyase/cryptochrome alpha/beta domain-containing protein</fullName>
    </recommendedName>
</protein>
<dbReference type="Gene3D" id="3.40.50.620">
    <property type="entry name" value="HUPs"/>
    <property type="match status" value="1"/>
</dbReference>
<dbReference type="AlphaFoldDB" id="A0A4Y7JCU8"/>
<dbReference type="Proteomes" id="UP000316621">
    <property type="component" value="Chromosome 4"/>
</dbReference>
<evidence type="ECO:0000259" key="1">
    <source>
        <dbReference type="PROSITE" id="PS51645"/>
    </source>
</evidence>
<dbReference type="SUPFAM" id="SSF52425">
    <property type="entry name" value="Cryptochrome/photolyase, N-terminal domain"/>
    <property type="match status" value="1"/>
</dbReference>
<dbReference type="OMA" id="MLKEHCA"/>
<dbReference type="PROSITE" id="PS51645">
    <property type="entry name" value="PHR_CRY_ALPHA_BETA"/>
    <property type="match status" value="1"/>
</dbReference>
<feature type="domain" description="Photolyase/cryptochrome alpha/beta" evidence="1">
    <location>
        <begin position="43"/>
        <end position="172"/>
    </location>
</feature>
<dbReference type="Gene3D" id="3.40.50.1820">
    <property type="entry name" value="alpha/beta hydrolase"/>
    <property type="match status" value="1"/>
</dbReference>
<evidence type="ECO:0000313" key="3">
    <source>
        <dbReference type="Proteomes" id="UP000316621"/>
    </source>
</evidence>
<dbReference type="STRING" id="3469.A0A4Y7JCU8"/>
<dbReference type="Gramene" id="RZC57872">
    <property type="protein sequence ID" value="RZC57872"/>
    <property type="gene ID" value="C5167_005163"/>
</dbReference>
<proteinExistence type="predicted"/>